<proteinExistence type="predicted"/>
<feature type="compositionally biased region" description="Low complexity" evidence="1">
    <location>
        <begin position="240"/>
        <end position="252"/>
    </location>
</feature>
<evidence type="ECO:0000313" key="3">
    <source>
        <dbReference type="Proteomes" id="UP000283269"/>
    </source>
</evidence>
<comment type="caution">
    <text evidence="2">The sequence shown here is derived from an EMBL/GenBank/DDBJ whole genome shotgun (WGS) entry which is preliminary data.</text>
</comment>
<dbReference type="InParanoid" id="A0A409WFY8"/>
<evidence type="ECO:0000313" key="2">
    <source>
        <dbReference type="EMBL" id="PPQ77439.1"/>
    </source>
</evidence>
<dbReference type="Pfam" id="PF01161">
    <property type="entry name" value="PBP"/>
    <property type="match status" value="1"/>
</dbReference>
<gene>
    <name evidence="2" type="ORF">CVT25_011021</name>
</gene>
<protein>
    <recommendedName>
        <fullName evidence="4">PEBP-like protein</fullName>
    </recommendedName>
</protein>
<evidence type="ECO:0000256" key="1">
    <source>
        <dbReference type="SAM" id="MobiDB-lite"/>
    </source>
</evidence>
<dbReference type="SUPFAM" id="SSF49777">
    <property type="entry name" value="PEBP-like"/>
    <property type="match status" value="1"/>
</dbReference>
<dbReference type="EMBL" id="NHYD01003440">
    <property type="protein sequence ID" value="PPQ77439.1"/>
    <property type="molecule type" value="Genomic_DNA"/>
</dbReference>
<dbReference type="Gene3D" id="3.90.280.10">
    <property type="entry name" value="PEBP-like"/>
    <property type="match status" value="1"/>
</dbReference>
<accession>A0A409WFY8</accession>
<dbReference type="Proteomes" id="UP000283269">
    <property type="component" value="Unassembled WGS sequence"/>
</dbReference>
<organism evidence="2 3">
    <name type="scientific">Psilocybe cyanescens</name>
    <dbReference type="NCBI Taxonomy" id="93625"/>
    <lineage>
        <taxon>Eukaryota</taxon>
        <taxon>Fungi</taxon>
        <taxon>Dikarya</taxon>
        <taxon>Basidiomycota</taxon>
        <taxon>Agaricomycotina</taxon>
        <taxon>Agaricomycetes</taxon>
        <taxon>Agaricomycetidae</taxon>
        <taxon>Agaricales</taxon>
        <taxon>Agaricineae</taxon>
        <taxon>Strophariaceae</taxon>
        <taxon>Psilocybe</taxon>
    </lineage>
</organism>
<dbReference type="OrthoDB" id="275748at2759"/>
<keyword evidence="3" id="KW-1185">Reference proteome</keyword>
<dbReference type="CDD" id="cd00866">
    <property type="entry name" value="PEBP_euk"/>
    <property type="match status" value="1"/>
</dbReference>
<reference evidence="2 3" key="1">
    <citation type="journal article" date="2018" name="Evol. Lett.">
        <title>Horizontal gene cluster transfer increased hallucinogenic mushroom diversity.</title>
        <authorList>
            <person name="Reynolds H.T."/>
            <person name="Vijayakumar V."/>
            <person name="Gluck-Thaler E."/>
            <person name="Korotkin H.B."/>
            <person name="Matheny P.B."/>
            <person name="Slot J.C."/>
        </authorList>
    </citation>
    <scope>NUCLEOTIDE SEQUENCE [LARGE SCALE GENOMIC DNA]</scope>
    <source>
        <strain evidence="2 3">2631</strain>
    </source>
</reference>
<sequence>MPNLSNVTTAFSSAQIVPDVLPSFSPTDGVNLTFTDPVSMQSVDVVPGLLLTMGQTSMPPDITLVAPSADSGSNASFVVVLLDPDAPTPQNPNVSEFLHFLGGDFSADSTSGLLSNSTPALMEFFPPTPPPGSDPHRYVLLVFNQPDSFDVDAPTLINATTPRTNFSVTDFAQAVDLGDAIAGNYFLVGPTNLSTPTMTGTAANQPTTPSIPLTSPSSSSSGDTLSAISPSTTPSAVVTAPNNMASSPSSANANKLRTSHLIAIAVVMVLCVV</sequence>
<name>A0A409WFY8_PSICY</name>
<dbReference type="InterPro" id="IPR008914">
    <property type="entry name" value="PEBP"/>
</dbReference>
<dbReference type="PANTHER" id="PTHR11362">
    <property type="entry name" value="PHOSPHATIDYLETHANOLAMINE-BINDING PROTEIN"/>
    <property type="match status" value="1"/>
</dbReference>
<dbReference type="PANTHER" id="PTHR11362:SF82">
    <property type="entry name" value="PHOSPHATIDYLETHANOLAMINE-BINDING PROTEIN 4"/>
    <property type="match status" value="1"/>
</dbReference>
<dbReference type="STRING" id="93625.A0A409WFY8"/>
<evidence type="ECO:0008006" key="4">
    <source>
        <dbReference type="Google" id="ProtNLM"/>
    </source>
</evidence>
<dbReference type="InterPro" id="IPR035810">
    <property type="entry name" value="PEBP_euk"/>
</dbReference>
<feature type="compositionally biased region" description="Low complexity" evidence="1">
    <location>
        <begin position="206"/>
        <end position="229"/>
    </location>
</feature>
<feature type="region of interest" description="Disordered" evidence="1">
    <location>
        <begin position="197"/>
        <end position="252"/>
    </location>
</feature>
<dbReference type="AlphaFoldDB" id="A0A409WFY8"/>
<dbReference type="InterPro" id="IPR036610">
    <property type="entry name" value="PEBP-like_sf"/>
</dbReference>